<feature type="compositionally biased region" description="Basic and acidic residues" evidence="1">
    <location>
        <begin position="154"/>
        <end position="168"/>
    </location>
</feature>
<dbReference type="AlphaFoldDB" id="A0A3N4HEW0"/>
<feature type="compositionally biased region" description="Polar residues" evidence="1">
    <location>
        <begin position="676"/>
        <end position="694"/>
    </location>
</feature>
<feature type="compositionally biased region" description="Low complexity" evidence="1">
    <location>
        <begin position="524"/>
        <end position="538"/>
    </location>
</feature>
<reference evidence="2 3" key="1">
    <citation type="journal article" date="2018" name="Nat. Ecol. Evol.">
        <title>Pezizomycetes genomes reveal the molecular basis of ectomycorrhizal truffle lifestyle.</title>
        <authorList>
            <person name="Murat C."/>
            <person name="Payen T."/>
            <person name="Noel B."/>
            <person name="Kuo A."/>
            <person name="Morin E."/>
            <person name="Chen J."/>
            <person name="Kohler A."/>
            <person name="Krizsan K."/>
            <person name="Balestrini R."/>
            <person name="Da Silva C."/>
            <person name="Montanini B."/>
            <person name="Hainaut M."/>
            <person name="Levati E."/>
            <person name="Barry K.W."/>
            <person name="Belfiori B."/>
            <person name="Cichocki N."/>
            <person name="Clum A."/>
            <person name="Dockter R.B."/>
            <person name="Fauchery L."/>
            <person name="Guy J."/>
            <person name="Iotti M."/>
            <person name="Le Tacon F."/>
            <person name="Lindquist E.A."/>
            <person name="Lipzen A."/>
            <person name="Malagnac F."/>
            <person name="Mello A."/>
            <person name="Molinier V."/>
            <person name="Miyauchi S."/>
            <person name="Poulain J."/>
            <person name="Riccioni C."/>
            <person name="Rubini A."/>
            <person name="Sitrit Y."/>
            <person name="Splivallo R."/>
            <person name="Traeger S."/>
            <person name="Wang M."/>
            <person name="Zifcakova L."/>
            <person name="Wipf D."/>
            <person name="Zambonelli A."/>
            <person name="Paolocci F."/>
            <person name="Nowrousian M."/>
            <person name="Ottonello S."/>
            <person name="Baldrian P."/>
            <person name="Spatafora J.W."/>
            <person name="Henrissat B."/>
            <person name="Nagy L.G."/>
            <person name="Aury J.M."/>
            <person name="Wincker P."/>
            <person name="Grigoriev I.V."/>
            <person name="Bonfante P."/>
            <person name="Martin F.M."/>
        </authorList>
    </citation>
    <scope>NUCLEOTIDE SEQUENCE [LARGE SCALE GENOMIC DNA]</scope>
    <source>
        <strain evidence="2 3">RN42</strain>
    </source>
</reference>
<feature type="compositionally biased region" description="Polar residues" evidence="1">
    <location>
        <begin position="200"/>
        <end position="209"/>
    </location>
</feature>
<feature type="compositionally biased region" description="Acidic residues" evidence="1">
    <location>
        <begin position="408"/>
        <end position="420"/>
    </location>
</feature>
<evidence type="ECO:0000313" key="3">
    <source>
        <dbReference type="Proteomes" id="UP000275078"/>
    </source>
</evidence>
<keyword evidence="3" id="KW-1185">Reference proteome</keyword>
<dbReference type="EMBL" id="ML119849">
    <property type="protein sequence ID" value="RPA72725.1"/>
    <property type="molecule type" value="Genomic_DNA"/>
</dbReference>
<feature type="compositionally biased region" description="Acidic residues" evidence="1">
    <location>
        <begin position="799"/>
        <end position="814"/>
    </location>
</feature>
<dbReference type="Proteomes" id="UP000275078">
    <property type="component" value="Unassembled WGS sequence"/>
</dbReference>
<accession>A0A3N4HEW0</accession>
<feature type="compositionally biased region" description="Basic residues" evidence="1">
    <location>
        <begin position="736"/>
        <end position="746"/>
    </location>
</feature>
<organism evidence="2 3">
    <name type="scientific">Ascobolus immersus RN42</name>
    <dbReference type="NCBI Taxonomy" id="1160509"/>
    <lineage>
        <taxon>Eukaryota</taxon>
        <taxon>Fungi</taxon>
        <taxon>Dikarya</taxon>
        <taxon>Ascomycota</taxon>
        <taxon>Pezizomycotina</taxon>
        <taxon>Pezizomycetes</taxon>
        <taxon>Pezizales</taxon>
        <taxon>Ascobolaceae</taxon>
        <taxon>Ascobolus</taxon>
    </lineage>
</organism>
<feature type="compositionally biased region" description="Polar residues" evidence="1">
    <location>
        <begin position="833"/>
        <end position="851"/>
    </location>
</feature>
<name>A0A3N4HEW0_ASCIM</name>
<evidence type="ECO:0000313" key="2">
    <source>
        <dbReference type="EMBL" id="RPA72725.1"/>
    </source>
</evidence>
<proteinExistence type="predicted"/>
<feature type="compositionally biased region" description="Polar residues" evidence="1">
    <location>
        <begin position="295"/>
        <end position="304"/>
    </location>
</feature>
<protein>
    <submittedName>
        <fullName evidence="2">Uncharacterized protein</fullName>
    </submittedName>
</protein>
<sequence length="927" mass="102375">MMAVHAFDDIRNCLPPLLLSPSSPLLEPKTTPDGYAFLAPSTASPTNLIRRIEQIGNVEIPLVRRGGWGETEEGIAWNWKVLGGWWAWEVEFGGPVMEAEESFRSSQGRVEGVEEMAEEDAWFKSVDEKVKRLEDMVQQARLWLEDREEEEESTPSRREQNREFEELKNATPYRGEAARRQPASYRATPTPQAEDPAPQPSFNSSSTLTPEDAQNYTILAPSIQEFITPVIHPPPAPTPPVNSVPRPQEALNYAPRQQQMEEPSFRSMITPTQQQPRPPPAPTPPTSIPQPRQPYTISEISFQDESIRPIPFAAPSLAPMPILTRSPQRRSPETSFHSPSRAAGDSTARRPARQSPSAPHSSPRPQPQVEQDGYSTCSSGVTLTEELHNHTSYFHPDTNWQPATTARDDDDWDIGSDDEITGFPPPRRGEDGEEEYSRWMAVDPHNDGDASSEFEVLSIPSSAEVEAPQPSPERQNPIQGVYSSPSLVSPARNTPLGPGLVPNATSTPAAPRGDQSILLAPNATSTPTQPSYSSLTQTPQPPPAPSPPKDVLPDRSPSPSFNFDTFPELPSPEHLPVRRPSQEDEDLLNSLSYLESPLGGVYEESFDYPPNPPPVGILSVIHEVDEPTDSFAERRLRRTPGSRKSTPANRSGVEEEGLSKSTPVPSSGALGDRPSPLSTSTPAIDSVQFDTPTQPEEEQGRRSSTAGLEDEEASNAMFMGSITPPTPTPSRIILNRSKRSREKARRLVPVGVSAPGTPQNMNRLQDGGVVGESQDQQEEAVPEGRREVSRSPEERLQEFTEDPLAGEEFEDLWEEQALALSPTSARHEFSPSKVLSTSTPKVANSSASADKSPSKEEKKGKVRTRSESPEKKEKEKKDRSRSRSPEKGKKGKAHSERSERSERSEKKEKKEDRPKKEAPSRRSWFGL</sequence>
<feature type="compositionally biased region" description="Pro residues" evidence="1">
    <location>
        <begin position="276"/>
        <end position="292"/>
    </location>
</feature>
<feature type="region of interest" description="Disordered" evidence="1">
    <location>
        <begin position="146"/>
        <end position="209"/>
    </location>
</feature>
<feature type="region of interest" description="Disordered" evidence="1">
    <location>
        <begin position="229"/>
        <end position="927"/>
    </location>
</feature>
<evidence type="ECO:0000256" key="1">
    <source>
        <dbReference type="SAM" id="MobiDB-lite"/>
    </source>
</evidence>
<feature type="compositionally biased region" description="Basic and acidic residues" evidence="1">
    <location>
        <begin position="852"/>
        <end position="920"/>
    </location>
</feature>
<feature type="compositionally biased region" description="Pro residues" evidence="1">
    <location>
        <begin position="231"/>
        <end position="242"/>
    </location>
</feature>
<gene>
    <name evidence="2" type="ORF">BJ508DRAFT_381417</name>
</gene>
<feature type="compositionally biased region" description="Basic and acidic residues" evidence="1">
    <location>
        <begin position="782"/>
        <end position="798"/>
    </location>
</feature>
<feature type="compositionally biased region" description="Polar residues" evidence="1">
    <location>
        <begin position="472"/>
        <end position="487"/>
    </location>
</feature>
<feature type="compositionally biased region" description="Pro residues" evidence="1">
    <location>
        <begin position="539"/>
        <end position="550"/>
    </location>
</feature>
<feature type="compositionally biased region" description="Polar residues" evidence="1">
    <location>
        <begin position="373"/>
        <end position="382"/>
    </location>
</feature>